<sequence>MVGLAFPVIAGQVSVDIQAAEFPVGLAFPVIAAVALAAILEVALAAGLGSAVILAAEYLVTAEPMAQAALVVTAEAE</sequence>
<proteinExistence type="predicted"/>
<keyword evidence="1" id="KW-0472">Membrane</keyword>
<protein>
    <submittedName>
        <fullName evidence="2">Uncharacterized protein</fullName>
    </submittedName>
</protein>
<gene>
    <name evidence="2" type="ORF">UFOVP577_7</name>
</gene>
<organism evidence="2">
    <name type="scientific">uncultured Caudovirales phage</name>
    <dbReference type="NCBI Taxonomy" id="2100421"/>
    <lineage>
        <taxon>Viruses</taxon>
        <taxon>Duplodnaviria</taxon>
        <taxon>Heunggongvirae</taxon>
        <taxon>Uroviricota</taxon>
        <taxon>Caudoviricetes</taxon>
        <taxon>Peduoviridae</taxon>
        <taxon>Maltschvirus</taxon>
        <taxon>Maltschvirus maltsch</taxon>
    </lineage>
</organism>
<evidence type="ECO:0000256" key="1">
    <source>
        <dbReference type="SAM" id="Phobius"/>
    </source>
</evidence>
<name>A0A6J5MZX2_9CAUD</name>
<accession>A0A6J5MZX2</accession>
<keyword evidence="1" id="KW-0812">Transmembrane</keyword>
<dbReference type="EMBL" id="LR796547">
    <property type="protein sequence ID" value="CAB4150533.1"/>
    <property type="molecule type" value="Genomic_DNA"/>
</dbReference>
<evidence type="ECO:0000313" key="2">
    <source>
        <dbReference type="EMBL" id="CAB4150533.1"/>
    </source>
</evidence>
<keyword evidence="1" id="KW-1133">Transmembrane helix</keyword>
<feature type="transmembrane region" description="Helical" evidence="1">
    <location>
        <begin position="29"/>
        <end position="56"/>
    </location>
</feature>
<reference evidence="2" key="1">
    <citation type="submission" date="2020-04" db="EMBL/GenBank/DDBJ databases">
        <authorList>
            <person name="Chiriac C."/>
            <person name="Salcher M."/>
            <person name="Ghai R."/>
            <person name="Kavagutti S V."/>
        </authorList>
    </citation>
    <scope>NUCLEOTIDE SEQUENCE</scope>
</reference>